<dbReference type="GO" id="GO:0006412">
    <property type="term" value="P:translation"/>
    <property type="evidence" value="ECO:0007669"/>
    <property type="project" value="UniProtKB-UniRule"/>
</dbReference>
<reference evidence="8 9" key="1">
    <citation type="submission" date="2020-03" db="EMBL/GenBank/DDBJ databases">
        <title>Spirochaetal bacteria isolated from arthropods constitute a novel genus Entomospira genus novum within the order Spirochaetales.</title>
        <authorList>
            <person name="Grana-Miraglia L."/>
            <person name="Sikutova S."/>
            <person name="Fingerle V."/>
            <person name="Sing A."/>
            <person name="Castillo-Ramirez S."/>
            <person name="Margos G."/>
            <person name="Rudolf I."/>
        </authorList>
    </citation>
    <scope>NUCLEOTIDE SEQUENCE [LARGE SCALE GENOMIC DNA]</scope>
    <source>
        <strain evidence="8 9">BR193</strain>
    </source>
</reference>
<dbReference type="Proteomes" id="UP000711995">
    <property type="component" value="Unassembled WGS sequence"/>
</dbReference>
<dbReference type="EMBL" id="JAATLJ010000001">
    <property type="protein sequence ID" value="NIZ40842.1"/>
    <property type="molecule type" value="Genomic_DNA"/>
</dbReference>
<evidence type="ECO:0000256" key="3">
    <source>
        <dbReference type="ARBA" id="ARBA00022980"/>
    </source>
</evidence>
<evidence type="ECO:0000256" key="5">
    <source>
        <dbReference type="HAMAP-Rule" id="MF_01334"/>
    </source>
</evidence>
<dbReference type="InterPro" id="IPR020056">
    <property type="entry name" value="Rbsml_bL25/Gln-tRNA_synth_N"/>
</dbReference>
<dbReference type="InterPro" id="IPR011035">
    <property type="entry name" value="Ribosomal_bL25/Gln-tRNA_synth"/>
</dbReference>
<dbReference type="InterPro" id="IPR029751">
    <property type="entry name" value="Ribosomal_L25_dom"/>
</dbReference>
<evidence type="ECO:0000259" key="6">
    <source>
        <dbReference type="Pfam" id="PF01386"/>
    </source>
</evidence>
<dbReference type="InterPro" id="IPR037121">
    <property type="entry name" value="Ribosomal_bL25_C"/>
</dbReference>
<dbReference type="Pfam" id="PF14693">
    <property type="entry name" value="Ribosomal_TL5_C"/>
    <property type="match status" value="1"/>
</dbReference>
<evidence type="ECO:0000256" key="1">
    <source>
        <dbReference type="ARBA" id="ARBA00022730"/>
    </source>
</evidence>
<evidence type="ECO:0000259" key="7">
    <source>
        <dbReference type="Pfam" id="PF14693"/>
    </source>
</evidence>
<dbReference type="AlphaFoldDB" id="A0A968G954"/>
<dbReference type="InterPro" id="IPR020057">
    <property type="entry name" value="Ribosomal_bL25_b-dom"/>
</dbReference>
<evidence type="ECO:0000313" key="9">
    <source>
        <dbReference type="Proteomes" id="UP000711995"/>
    </source>
</evidence>
<dbReference type="Gene3D" id="2.170.120.20">
    <property type="entry name" value="Ribosomal protein L25, beta domain"/>
    <property type="match status" value="1"/>
</dbReference>
<feature type="domain" description="Large ribosomal subunit protein bL25 L25" evidence="6">
    <location>
        <begin position="7"/>
        <end position="96"/>
    </location>
</feature>
<name>A0A968G954_9SPIO</name>
<organism evidence="8 9">
    <name type="scientific">Entomospira entomophila</name>
    <dbReference type="NCBI Taxonomy" id="2719988"/>
    <lineage>
        <taxon>Bacteria</taxon>
        <taxon>Pseudomonadati</taxon>
        <taxon>Spirochaetota</taxon>
        <taxon>Spirochaetia</taxon>
        <taxon>Spirochaetales</taxon>
        <taxon>Spirochaetaceae</taxon>
        <taxon>Entomospira</taxon>
    </lineage>
</organism>
<evidence type="ECO:0000256" key="4">
    <source>
        <dbReference type="ARBA" id="ARBA00023274"/>
    </source>
</evidence>
<comment type="function">
    <text evidence="5">This is one of the proteins that binds to the 5S RNA in the ribosome where it forms part of the central protuberance.</text>
</comment>
<keyword evidence="9" id="KW-1185">Reference proteome</keyword>
<dbReference type="RefSeq" id="WP_167700430.1">
    <property type="nucleotide sequence ID" value="NZ_CP118174.1"/>
</dbReference>
<dbReference type="InterPro" id="IPR020930">
    <property type="entry name" value="Ribosomal_uL5_bac-type"/>
</dbReference>
<dbReference type="SUPFAM" id="SSF50715">
    <property type="entry name" value="Ribosomal protein L25-like"/>
    <property type="match status" value="1"/>
</dbReference>
<comment type="similarity">
    <text evidence="5">Belongs to the bacterial ribosomal protein bL25 family. CTC subfamily.</text>
</comment>
<keyword evidence="2 5" id="KW-0694">RNA-binding</keyword>
<dbReference type="NCBIfam" id="TIGR00731">
    <property type="entry name" value="bL25_bact_ctc"/>
    <property type="match status" value="1"/>
</dbReference>
<dbReference type="PANTHER" id="PTHR33284">
    <property type="entry name" value="RIBOSOMAL PROTEIN L25/GLN-TRNA SYNTHETASE, ANTI-CODON-BINDING DOMAIN-CONTAINING PROTEIN"/>
    <property type="match status" value="1"/>
</dbReference>
<dbReference type="GO" id="GO:0003735">
    <property type="term" value="F:structural constituent of ribosome"/>
    <property type="evidence" value="ECO:0007669"/>
    <property type="project" value="InterPro"/>
</dbReference>
<comment type="caution">
    <text evidence="8">The sequence shown here is derived from an EMBL/GenBank/DDBJ whole genome shotgun (WGS) entry which is preliminary data.</text>
</comment>
<dbReference type="CDD" id="cd00495">
    <property type="entry name" value="Ribosomal_L25_TL5_CTC"/>
    <property type="match status" value="1"/>
</dbReference>
<keyword evidence="4 5" id="KW-0687">Ribonucleoprotein</keyword>
<dbReference type="InterPro" id="IPR001021">
    <property type="entry name" value="Ribosomal_bL25_long"/>
</dbReference>
<dbReference type="Gene3D" id="2.40.240.10">
    <property type="entry name" value="Ribosomal Protein L25, Chain P"/>
    <property type="match status" value="1"/>
</dbReference>
<dbReference type="GO" id="GO:0022625">
    <property type="term" value="C:cytosolic large ribosomal subunit"/>
    <property type="evidence" value="ECO:0007669"/>
    <property type="project" value="TreeGrafter"/>
</dbReference>
<comment type="subunit">
    <text evidence="5">Part of the 50S ribosomal subunit; part of the 5S rRNA/L5/L18/L25 subcomplex. Contacts the 5S rRNA. Binds to the 5S rRNA independently of L5 and L18.</text>
</comment>
<dbReference type="PANTHER" id="PTHR33284:SF1">
    <property type="entry name" value="RIBOSOMAL PROTEIN L25_GLN-TRNA SYNTHETASE, ANTI-CODON-BINDING DOMAIN-CONTAINING PROTEIN"/>
    <property type="match status" value="1"/>
</dbReference>
<sequence length="187" mass="21052">MSKNLIINAKIRNQFGKNANGRLRRDGSIPVVLYGEGREGNLSLVVDNKEFNNTFKYINLNSTIVKLHIEGQNDVEVLVKEYQFDPVREQILHVDLYQIIRDDLVKIRVPLQLTGSAIGLREGGVVHHHLKEIEVESMKRFAPSHVSIDIATLKIGDKFTVADIKSLENINFITPNDTVVVSVDAPQ</sequence>
<dbReference type="HAMAP" id="MF_01334">
    <property type="entry name" value="Ribosomal_bL25_CTC"/>
    <property type="match status" value="1"/>
</dbReference>
<keyword evidence="3 5" id="KW-0689">Ribosomal protein</keyword>
<accession>A0A968G954</accession>
<feature type="domain" description="Large ribosomal subunit protein bL25 beta" evidence="7">
    <location>
        <begin position="105"/>
        <end position="187"/>
    </location>
</feature>
<gene>
    <name evidence="5" type="primary">rplY</name>
    <name evidence="5" type="synonym">ctc</name>
    <name evidence="8" type="ORF">HCT14_04900</name>
</gene>
<protein>
    <recommendedName>
        <fullName evidence="5">Large ribosomal subunit protein bL25</fullName>
    </recommendedName>
    <alternativeName>
        <fullName evidence="5">General stress protein CTC</fullName>
    </alternativeName>
</protein>
<proteinExistence type="inferred from homology"/>
<keyword evidence="1 5" id="KW-0699">rRNA-binding</keyword>
<dbReference type="Pfam" id="PF01386">
    <property type="entry name" value="Ribosomal_L25p"/>
    <property type="match status" value="1"/>
</dbReference>
<dbReference type="GO" id="GO:0008097">
    <property type="term" value="F:5S rRNA binding"/>
    <property type="evidence" value="ECO:0007669"/>
    <property type="project" value="InterPro"/>
</dbReference>
<evidence type="ECO:0000313" key="8">
    <source>
        <dbReference type="EMBL" id="NIZ40842.1"/>
    </source>
</evidence>
<evidence type="ECO:0000256" key="2">
    <source>
        <dbReference type="ARBA" id="ARBA00022884"/>
    </source>
</evidence>